<organism evidence="1 2">
    <name type="scientific">Salmonella phage vB_SalP_TR2</name>
    <dbReference type="NCBI Taxonomy" id="2812854"/>
    <lineage>
        <taxon>Viruses</taxon>
        <taxon>Duplodnaviria</taxon>
        <taxon>Heunggongvirae</taxon>
        <taxon>Uroviricota</taxon>
        <taxon>Caudoviricetes</taxon>
        <taxon>Schitoviridae</taxon>
        <taxon>Triduovirus</taxon>
        <taxon>Triduovirus Tr2</taxon>
    </lineage>
</organism>
<dbReference type="RefSeq" id="YP_010115059.1">
    <property type="nucleotide sequence ID" value="NC_055921.1"/>
</dbReference>
<proteinExistence type="predicted"/>
<dbReference type="Proteomes" id="UP000662760">
    <property type="component" value="Segment"/>
</dbReference>
<protein>
    <submittedName>
        <fullName evidence="1">DNA binding protein</fullName>
    </submittedName>
</protein>
<name>A0A898KCA6_9CAUD</name>
<dbReference type="EMBL" id="MW544066">
    <property type="protein sequence ID" value="QSJ04025.1"/>
    <property type="molecule type" value="Genomic_DNA"/>
</dbReference>
<sequence length="119" mass="13679">MKLIVAGGRDFTDSSRMDAELKNLVLNGTLPDDVELVCGMARGADITAYNLWRYIYENKIHKFYPDWKAEPRRGGFIRNEEMAEFADFLVAFWDGASRGTRHMIETMKAKGKPVIVIRY</sequence>
<accession>A0A898KCA6</accession>
<dbReference type="GeneID" id="65133663"/>
<evidence type="ECO:0000313" key="2">
    <source>
        <dbReference type="Proteomes" id="UP000662760"/>
    </source>
</evidence>
<dbReference type="KEGG" id="vg:65133663"/>
<keyword evidence="2" id="KW-1185">Reference proteome</keyword>
<reference evidence="1" key="1">
    <citation type="submission" date="2021-01" db="EMBL/GenBank/DDBJ databases">
        <authorList>
            <person name="Shang Y."/>
        </authorList>
    </citation>
    <scope>NUCLEOTIDE SEQUENCE</scope>
</reference>
<evidence type="ECO:0000313" key="1">
    <source>
        <dbReference type="EMBL" id="QSJ04025.1"/>
    </source>
</evidence>